<dbReference type="RefSeq" id="WP_066987678.1">
    <property type="nucleotide sequence ID" value="NZ_LUUI01000160.1"/>
</dbReference>
<evidence type="ECO:0000256" key="2">
    <source>
        <dbReference type="SAM" id="SignalP"/>
    </source>
</evidence>
<dbReference type="OrthoDB" id="5572910at2"/>
<evidence type="ECO:0000313" key="4">
    <source>
        <dbReference type="Proteomes" id="UP000078476"/>
    </source>
</evidence>
<dbReference type="AlphaFoldDB" id="A0A177MXI5"/>
<protein>
    <submittedName>
        <fullName evidence="3">Uncharacterized protein</fullName>
    </submittedName>
</protein>
<dbReference type="Proteomes" id="UP000078476">
    <property type="component" value="Unassembled WGS sequence"/>
</dbReference>
<dbReference type="EMBL" id="LUUI01000160">
    <property type="protein sequence ID" value="OAI10094.1"/>
    <property type="molecule type" value="Genomic_DNA"/>
</dbReference>
<comment type="caution">
    <text evidence="3">The sequence shown here is derived from an EMBL/GenBank/DDBJ whole genome shotgun (WGS) entry which is preliminary data.</text>
</comment>
<feature type="signal peptide" evidence="2">
    <location>
        <begin position="1"/>
        <end position="23"/>
    </location>
</feature>
<keyword evidence="2" id="KW-0732">Signal</keyword>
<feature type="compositionally biased region" description="Basic and acidic residues" evidence="1">
    <location>
        <begin position="152"/>
        <end position="175"/>
    </location>
</feature>
<keyword evidence="4" id="KW-1185">Reference proteome</keyword>
<dbReference type="STRING" id="980561.A1359_02045"/>
<reference evidence="3 4" key="1">
    <citation type="submission" date="2016-03" db="EMBL/GenBank/DDBJ databases">
        <authorList>
            <person name="Ploux O."/>
        </authorList>
    </citation>
    <scope>NUCLEOTIDE SEQUENCE [LARGE SCALE GENOMIC DNA]</scope>
    <source>
        <strain evidence="3 4">R-45370</strain>
    </source>
</reference>
<evidence type="ECO:0000256" key="1">
    <source>
        <dbReference type="SAM" id="MobiDB-lite"/>
    </source>
</evidence>
<feature type="region of interest" description="Disordered" evidence="1">
    <location>
        <begin position="147"/>
        <end position="175"/>
    </location>
</feature>
<name>A0A177MXI5_9GAMM</name>
<gene>
    <name evidence="3" type="ORF">A1359_02045</name>
</gene>
<sequence>MLPTLNMRLCASIILVFILSGCAEFNSTPNIATTPYNDPYAQSGIDDLLAFGASMAAMSETARADLCKSLQSTQKVSYSEGVQLHLMVGRLLSDACGDITKILEGVKSLSPSYTADERMQRLIAIDTQTLIRMHNLEKKQRVVLQKPKKSKAVVETKDPPEPKHNETNLLREKLEAIRSIEKQMDESIDGN</sequence>
<feature type="chain" id="PRO_5008068548" evidence="2">
    <location>
        <begin position="24"/>
        <end position="191"/>
    </location>
</feature>
<evidence type="ECO:0000313" key="3">
    <source>
        <dbReference type="EMBL" id="OAI10094.1"/>
    </source>
</evidence>
<proteinExistence type="predicted"/>
<organism evidence="3 4">
    <name type="scientific">Methylomonas lenta</name>
    <dbReference type="NCBI Taxonomy" id="980561"/>
    <lineage>
        <taxon>Bacteria</taxon>
        <taxon>Pseudomonadati</taxon>
        <taxon>Pseudomonadota</taxon>
        <taxon>Gammaproteobacteria</taxon>
        <taxon>Methylococcales</taxon>
        <taxon>Methylococcaceae</taxon>
        <taxon>Methylomonas</taxon>
    </lineage>
</organism>
<accession>A0A177MXI5</accession>